<dbReference type="InterPro" id="IPR052519">
    <property type="entry name" value="Euk-type_GlcNAc_Kinase"/>
</dbReference>
<dbReference type="PANTHER" id="PTHR43190">
    <property type="entry name" value="N-ACETYL-D-GLUCOSAMINE KINASE"/>
    <property type="match status" value="1"/>
</dbReference>
<protein>
    <recommendedName>
        <fullName evidence="3">N-acetylglucosamine kinase</fullName>
    </recommendedName>
</protein>
<dbReference type="RefSeq" id="WP_008509486.1">
    <property type="nucleotide sequence ID" value="NZ_CM001403.1"/>
</dbReference>
<dbReference type="CDD" id="cd24079">
    <property type="entry name" value="ASKHA_NBD_PG1100-like"/>
    <property type="match status" value="1"/>
</dbReference>
<proteinExistence type="predicted"/>
<reference evidence="1" key="1">
    <citation type="submission" date="2011-09" db="EMBL/GenBank/DDBJ databases">
        <title>The permanent draft genome of Mucilaginibacter paludis DSM 18603.</title>
        <authorList>
            <consortium name="US DOE Joint Genome Institute (JGI-PGF)"/>
            <person name="Lucas S."/>
            <person name="Han J."/>
            <person name="Lapidus A."/>
            <person name="Bruce D."/>
            <person name="Goodwin L."/>
            <person name="Pitluck S."/>
            <person name="Peters L."/>
            <person name="Kyrpides N."/>
            <person name="Mavromatis K."/>
            <person name="Ivanova N."/>
            <person name="Mikhailova N."/>
            <person name="Held B."/>
            <person name="Detter J.C."/>
            <person name="Tapia R."/>
            <person name="Han C."/>
            <person name="Land M."/>
            <person name="Hauser L."/>
            <person name="Markowitz V."/>
            <person name="Cheng J.-F."/>
            <person name="Hugenholtz P."/>
            <person name="Woyke T."/>
            <person name="Wu D."/>
            <person name="Tindall B."/>
            <person name="Brambilla E."/>
            <person name="Klenk H.-P."/>
            <person name="Eisen J.A."/>
        </authorList>
    </citation>
    <scope>NUCLEOTIDE SEQUENCE [LARGE SCALE GENOMIC DNA]</scope>
    <source>
        <strain evidence="1">DSM 18603</strain>
    </source>
</reference>
<dbReference type="Gene3D" id="3.30.420.40">
    <property type="match status" value="2"/>
</dbReference>
<gene>
    <name evidence="1" type="ORF">Mucpa_4522</name>
</gene>
<evidence type="ECO:0008006" key="3">
    <source>
        <dbReference type="Google" id="ProtNLM"/>
    </source>
</evidence>
<dbReference type="OrthoDB" id="871343at2"/>
<dbReference type="Gene3D" id="1.10.720.160">
    <property type="match status" value="1"/>
</dbReference>
<dbReference type="AlphaFoldDB" id="H1Y569"/>
<dbReference type="EMBL" id="CM001403">
    <property type="protein sequence ID" value="EHQ28612.1"/>
    <property type="molecule type" value="Genomic_DNA"/>
</dbReference>
<sequence>MIAVVYSGSHFADWRLAVKDKTVATFKTQGINPYLNDEKFILQLLNKNINLIHHAEEIKKIYFFAAGASSPERIGMVSNSLATFFKNARIFVEHDVLGAAIATCKEKKGIVCILGSGSNAAFYDGKKIKPNNYGLGYILADEGSANWLGKTLLKNFMNETLPVTITKRFTRRYDYDRKQILEKVYRQPHPALFLSSFTDFYSENREDVYIKNQIKAGFKKFITNYVTPLLQDEPSAPVFFTGTVAAEFQDYLLETAAELNITVSNIIKEPINNLLKYYSNKN</sequence>
<dbReference type="STRING" id="714943.Mucpa_4522"/>
<dbReference type="PANTHER" id="PTHR43190:SF3">
    <property type="entry name" value="N-ACETYL-D-GLUCOSAMINE KINASE"/>
    <property type="match status" value="1"/>
</dbReference>
<evidence type="ECO:0000313" key="2">
    <source>
        <dbReference type="Proteomes" id="UP000002774"/>
    </source>
</evidence>
<dbReference type="InterPro" id="IPR043129">
    <property type="entry name" value="ATPase_NBD"/>
</dbReference>
<dbReference type="HOGENOM" id="CLU_084727_0_0_10"/>
<organism evidence="1 2">
    <name type="scientific">Mucilaginibacter paludis DSM 18603</name>
    <dbReference type="NCBI Taxonomy" id="714943"/>
    <lineage>
        <taxon>Bacteria</taxon>
        <taxon>Pseudomonadati</taxon>
        <taxon>Bacteroidota</taxon>
        <taxon>Sphingobacteriia</taxon>
        <taxon>Sphingobacteriales</taxon>
        <taxon>Sphingobacteriaceae</taxon>
        <taxon>Mucilaginibacter</taxon>
    </lineage>
</organism>
<evidence type="ECO:0000313" key="1">
    <source>
        <dbReference type="EMBL" id="EHQ28612.1"/>
    </source>
</evidence>
<accession>H1Y569</accession>
<dbReference type="eggNOG" id="COG2971">
    <property type="taxonomic scope" value="Bacteria"/>
</dbReference>
<dbReference type="Proteomes" id="UP000002774">
    <property type="component" value="Chromosome"/>
</dbReference>
<keyword evidence="2" id="KW-1185">Reference proteome</keyword>
<name>H1Y569_9SPHI</name>
<dbReference type="SUPFAM" id="SSF53067">
    <property type="entry name" value="Actin-like ATPase domain"/>
    <property type="match status" value="2"/>
</dbReference>